<dbReference type="Pfam" id="PF13843">
    <property type="entry name" value="DDE_Tnp_1_7"/>
    <property type="match status" value="1"/>
</dbReference>
<dbReference type="PANTHER" id="PTHR46599">
    <property type="entry name" value="PIGGYBAC TRANSPOSABLE ELEMENT-DERIVED PROTEIN 4"/>
    <property type="match status" value="1"/>
</dbReference>
<sequence>MTCCATSSYCLRLEVYCGREQHTQEMQSADHNTAPSAIMRNLEAVLPPQSDGIYRLIVTDRYYTSVQLAYQLLQRQVYCVGTIQDDRQGFCDAMKEKNRNRPRSIAHGTTRMAVAKNSPQMTSLVWWARRPVQMLATGASRSTESCCMYCGLFEAAYRY</sequence>
<dbReference type="PANTHER" id="PTHR46599:SF3">
    <property type="entry name" value="PIGGYBAC TRANSPOSABLE ELEMENT-DERIVED PROTEIN 4"/>
    <property type="match status" value="1"/>
</dbReference>
<protein>
    <recommendedName>
        <fullName evidence="1">PiggyBac transposable element-derived protein domain-containing protein</fullName>
    </recommendedName>
</protein>
<organism evidence="2 3">
    <name type="scientific">Phytophthora cactorum</name>
    <dbReference type="NCBI Taxonomy" id="29920"/>
    <lineage>
        <taxon>Eukaryota</taxon>
        <taxon>Sar</taxon>
        <taxon>Stramenopiles</taxon>
        <taxon>Oomycota</taxon>
        <taxon>Peronosporomycetes</taxon>
        <taxon>Peronosporales</taxon>
        <taxon>Peronosporaceae</taxon>
        <taxon>Phytophthora</taxon>
    </lineage>
</organism>
<dbReference type="OrthoDB" id="120672at2759"/>
<feature type="domain" description="PiggyBac transposable element-derived protein" evidence="1">
    <location>
        <begin position="2"/>
        <end position="140"/>
    </location>
</feature>
<proteinExistence type="predicted"/>
<comment type="caution">
    <text evidence="2">The sequence shown here is derived from an EMBL/GenBank/DDBJ whole genome shotgun (WGS) entry which is preliminary data.</text>
</comment>
<reference evidence="2" key="1">
    <citation type="submission" date="2021-01" db="EMBL/GenBank/DDBJ databases">
        <title>Phytophthora aleatoria, a newly-described species from Pinus radiata is distinct from Phytophthora cactorum isolates based on comparative genomics.</title>
        <authorList>
            <person name="Mcdougal R."/>
            <person name="Panda P."/>
            <person name="Williams N."/>
            <person name="Studholme D.J."/>
        </authorList>
    </citation>
    <scope>NUCLEOTIDE SEQUENCE</scope>
    <source>
        <strain evidence="2">NZFS 3830</strain>
    </source>
</reference>
<evidence type="ECO:0000259" key="1">
    <source>
        <dbReference type="Pfam" id="PF13843"/>
    </source>
</evidence>
<dbReference type="AlphaFoldDB" id="A0A8T1UM69"/>
<evidence type="ECO:0000313" key="2">
    <source>
        <dbReference type="EMBL" id="KAG6963265.1"/>
    </source>
</evidence>
<evidence type="ECO:0000313" key="3">
    <source>
        <dbReference type="Proteomes" id="UP000688947"/>
    </source>
</evidence>
<dbReference type="Proteomes" id="UP000688947">
    <property type="component" value="Unassembled WGS sequence"/>
</dbReference>
<gene>
    <name evidence="2" type="ORF">JG687_00006665</name>
</gene>
<dbReference type="InterPro" id="IPR029526">
    <property type="entry name" value="PGBD"/>
</dbReference>
<dbReference type="EMBL" id="JAENGZ010000277">
    <property type="protein sequence ID" value="KAG6963265.1"/>
    <property type="molecule type" value="Genomic_DNA"/>
</dbReference>
<name>A0A8T1UM69_9STRA</name>
<accession>A0A8T1UM69</accession>